<sequence>MTAIWSAVSEV</sequence>
<protein>
    <submittedName>
        <fullName evidence="1">Uncharacterized protein</fullName>
    </submittedName>
</protein>
<proteinExistence type="predicted"/>
<evidence type="ECO:0000313" key="1">
    <source>
        <dbReference type="EMBL" id="SCB68056.1"/>
    </source>
</evidence>
<gene>
    <name evidence="1" type="ORF">BWGO95_02187</name>
</gene>
<evidence type="ECO:0000313" key="2">
    <source>
        <dbReference type="Proteomes" id="UP000195696"/>
    </source>
</evidence>
<organism evidence="1 2">
    <name type="scientific">Bacillus mycoides</name>
    <dbReference type="NCBI Taxonomy" id="1405"/>
    <lineage>
        <taxon>Bacteria</taxon>
        <taxon>Bacillati</taxon>
        <taxon>Bacillota</taxon>
        <taxon>Bacilli</taxon>
        <taxon>Bacillales</taxon>
        <taxon>Bacillaceae</taxon>
        <taxon>Bacillus</taxon>
        <taxon>Bacillus cereus group</taxon>
    </lineage>
</organism>
<dbReference type="Proteomes" id="UP000195696">
    <property type="component" value="Unassembled WGS sequence"/>
</dbReference>
<reference evidence="1 2" key="1">
    <citation type="submission" date="2016-08" db="EMBL/GenBank/DDBJ databases">
        <authorList>
            <person name="Seilhamer J.J."/>
        </authorList>
    </citation>
    <scope>NUCLEOTIDE SEQUENCE [LARGE SCALE GENOMIC DNA]</scope>
    <source>
        <strain evidence="1 2">SDA_GO95</strain>
    </source>
</reference>
<dbReference type="EMBL" id="FMAK01000031">
    <property type="protein sequence ID" value="SCB68056.1"/>
    <property type="molecule type" value="Genomic_DNA"/>
</dbReference>
<name>A0A1G4EPL7_BACMY</name>
<accession>A0A1G4EPL7</accession>